<feature type="domain" description="C2 NT-type" evidence="2">
    <location>
        <begin position="7"/>
        <end position="142"/>
    </location>
</feature>
<evidence type="ECO:0000313" key="3">
    <source>
        <dbReference type="EMBL" id="ORX49191.1"/>
    </source>
</evidence>
<dbReference type="InterPro" id="IPR039931">
    <property type="entry name" value="EEIG1/2-like"/>
</dbReference>
<dbReference type="AlphaFoldDB" id="A0A1X2GAM9"/>
<gene>
    <name evidence="3" type="ORF">DM01DRAFT_301844</name>
</gene>
<evidence type="ECO:0000259" key="2">
    <source>
        <dbReference type="PROSITE" id="PS51840"/>
    </source>
</evidence>
<proteinExistence type="predicted"/>
<organism evidence="3 4">
    <name type="scientific">Hesseltinella vesiculosa</name>
    <dbReference type="NCBI Taxonomy" id="101127"/>
    <lineage>
        <taxon>Eukaryota</taxon>
        <taxon>Fungi</taxon>
        <taxon>Fungi incertae sedis</taxon>
        <taxon>Mucoromycota</taxon>
        <taxon>Mucoromycotina</taxon>
        <taxon>Mucoromycetes</taxon>
        <taxon>Mucorales</taxon>
        <taxon>Cunninghamellaceae</taxon>
        <taxon>Hesseltinella</taxon>
    </lineage>
</organism>
<dbReference type="PANTHER" id="PTHR21456:SF1">
    <property type="entry name" value="C2 NT-TYPE DOMAIN-CONTAINING PROTEIN"/>
    <property type="match status" value="1"/>
</dbReference>
<feature type="region of interest" description="Disordered" evidence="1">
    <location>
        <begin position="179"/>
        <end position="201"/>
    </location>
</feature>
<dbReference type="Proteomes" id="UP000242146">
    <property type="component" value="Unassembled WGS sequence"/>
</dbReference>
<name>A0A1X2GAM9_9FUNG</name>
<protein>
    <recommendedName>
        <fullName evidence="2">C2 NT-type domain-containing protein</fullName>
    </recommendedName>
</protein>
<dbReference type="InterPro" id="IPR019448">
    <property type="entry name" value="NT-C2"/>
</dbReference>
<keyword evidence="4" id="KW-1185">Reference proteome</keyword>
<dbReference type="PANTHER" id="PTHR21456">
    <property type="entry name" value="FAMILY WITH SEQUENCE SIMILARITY 102"/>
    <property type="match status" value="1"/>
</dbReference>
<dbReference type="OrthoDB" id="3365224at2759"/>
<evidence type="ECO:0000256" key="1">
    <source>
        <dbReference type="SAM" id="MobiDB-lite"/>
    </source>
</evidence>
<comment type="caution">
    <text evidence="3">The sequence shown here is derived from an EMBL/GenBank/DDBJ whole genome shotgun (WGS) entry which is preliminary data.</text>
</comment>
<dbReference type="Pfam" id="PF10358">
    <property type="entry name" value="NT-C2"/>
    <property type="match status" value="1"/>
</dbReference>
<dbReference type="EMBL" id="MCGT01000027">
    <property type="protein sequence ID" value="ORX49191.1"/>
    <property type="molecule type" value="Genomic_DNA"/>
</dbReference>
<dbReference type="STRING" id="101127.A0A1X2GAM9"/>
<dbReference type="PROSITE" id="PS51840">
    <property type="entry name" value="C2_NT"/>
    <property type="match status" value="1"/>
</dbReference>
<reference evidence="3 4" key="1">
    <citation type="submission" date="2016-07" db="EMBL/GenBank/DDBJ databases">
        <title>Pervasive Adenine N6-methylation of Active Genes in Fungi.</title>
        <authorList>
            <consortium name="DOE Joint Genome Institute"/>
            <person name="Mondo S.J."/>
            <person name="Dannebaum R.O."/>
            <person name="Kuo R.C."/>
            <person name="Labutti K."/>
            <person name="Haridas S."/>
            <person name="Kuo A."/>
            <person name="Salamov A."/>
            <person name="Ahrendt S.R."/>
            <person name="Lipzen A."/>
            <person name="Sullivan W."/>
            <person name="Andreopoulos W.B."/>
            <person name="Clum A."/>
            <person name="Lindquist E."/>
            <person name="Daum C."/>
            <person name="Ramamoorthy G.K."/>
            <person name="Gryganskyi A."/>
            <person name="Culley D."/>
            <person name="Magnuson J.K."/>
            <person name="James T.Y."/>
            <person name="O'Malley M.A."/>
            <person name="Stajich J.E."/>
            <person name="Spatafora J.W."/>
            <person name="Visel A."/>
            <person name="Grigoriev I.V."/>
        </authorList>
    </citation>
    <scope>NUCLEOTIDE SEQUENCE [LARGE SCALE GENOMIC DNA]</scope>
    <source>
        <strain evidence="3 4">NRRL 3301</strain>
    </source>
</reference>
<accession>A0A1X2GAM9</accession>
<evidence type="ECO:0000313" key="4">
    <source>
        <dbReference type="Proteomes" id="UP000242146"/>
    </source>
</evidence>
<sequence length="201" mass="22577">MIPLAYLFISKNRKVLFDITVIIRDLVNVPLVSGHFFVTWRIKHASQQSGMTPRAPIKNFSICWNQSIKVHSQLVISKQKLLGACELKLEVFQETGEKQVSSIGDLVINLSEYVNNGLNTERFLLHNTKFNSTMKLAIQMTQISDPGITFDIPIKRKALATTIPSFINDRKTSAATILDGQLQGKPPSRKLGMGAKNKNRR</sequence>